<dbReference type="EMBL" id="UFZQ01000001">
    <property type="protein sequence ID" value="STE86562.1"/>
    <property type="molecule type" value="Genomic_DNA"/>
</dbReference>
<evidence type="ECO:0000313" key="1">
    <source>
        <dbReference type="EMBL" id="STE86562.1"/>
    </source>
</evidence>
<reference evidence="1 2" key="1">
    <citation type="submission" date="2018-06" db="EMBL/GenBank/DDBJ databases">
        <authorList>
            <consortium name="Pathogen Informatics"/>
            <person name="Doyle S."/>
        </authorList>
    </citation>
    <scope>NUCLEOTIDE SEQUENCE [LARGE SCALE GENOMIC DNA]</scope>
    <source>
        <strain evidence="1 2">NCTC10418</strain>
    </source>
</reference>
<protein>
    <submittedName>
        <fullName evidence="1">Uncharacterized protein</fullName>
    </submittedName>
</protein>
<gene>
    <name evidence="1" type="ORF">NCTC10418_04208</name>
</gene>
<dbReference type="AlphaFoldDB" id="A0A376KVW7"/>
<organism evidence="1 2">
    <name type="scientific">Escherichia coli</name>
    <dbReference type="NCBI Taxonomy" id="562"/>
    <lineage>
        <taxon>Bacteria</taxon>
        <taxon>Pseudomonadati</taxon>
        <taxon>Pseudomonadota</taxon>
        <taxon>Gammaproteobacteria</taxon>
        <taxon>Enterobacterales</taxon>
        <taxon>Enterobacteriaceae</taxon>
        <taxon>Escherichia</taxon>
    </lineage>
</organism>
<accession>A0A376KVW7</accession>
<proteinExistence type="predicted"/>
<dbReference type="Proteomes" id="UP000255460">
    <property type="component" value="Unassembled WGS sequence"/>
</dbReference>
<sequence>MLAALKVFVQPMKSGDAQLIPQPPVPLAAF</sequence>
<name>A0A376KVW7_ECOLX</name>
<evidence type="ECO:0000313" key="2">
    <source>
        <dbReference type="Proteomes" id="UP000255460"/>
    </source>
</evidence>